<evidence type="ECO:0000313" key="2">
    <source>
        <dbReference type="EMBL" id="KAL3071375.1"/>
    </source>
</evidence>
<dbReference type="PANTHER" id="PTHR34401">
    <property type="entry name" value="PROTEIN CBG12388-RELATED"/>
    <property type="match status" value="1"/>
</dbReference>
<keyword evidence="1" id="KW-0732">Signal</keyword>
<evidence type="ECO:0000313" key="3">
    <source>
        <dbReference type="Proteomes" id="UP001620626"/>
    </source>
</evidence>
<evidence type="ECO:0000256" key="1">
    <source>
        <dbReference type="SAM" id="SignalP"/>
    </source>
</evidence>
<proteinExistence type="predicted"/>
<sequence length="267" mass="29431">MGYKNVLLFIVTTVAIFETSFGAENNATQPQKKQELTFEKTMEEMIISAKTGKFVRQCSCDEQEPCLKDILTDFQACFETCWEQKNSGKIAPKPEVLKQCFESRLGLVNQFISCINTTAKTCYPTKSGPQIEYVSVQRIVAAGEQRMAAQASGFERAMGPANKPVVQAAEELASCMKDCFLDKDAGQKCFGKSGCQPKLAEDLVGPVIKRCAWRIGWKTEASQMCDCFLDAGVISLKPYCQLFRASAQGPKKTVQSTKPATAPKPKN</sequence>
<organism evidence="2 3">
    <name type="scientific">Heterodera trifolii</name>
    <dbReference type="NCBI Taxonomy" id="157864"/>
    <lineage>
        <taxon>Eukaryota</taxon>
        <taxon>Metazoa</taxon>
        <taxon>Ecdysozoa</taxon>
        <taxon>Nematoda</taxon>
        <taxon>Chromadorea</taxon>
        <taxon>Rhabditida</taxon>
        <taxon>Tylenchina</taxon>
        <taxon>Tylenchomorpha</taxon>
        <taxon>Tylenchoidea</taxon>
        <taxon>Heteroderidae</taxon>
        <taxon>Heteroderinae</taxon>
        <taxon>Heterodera</taxon>
    </lineage>
</organism>
<dbReference type="Proteomes" id="UP001620626">
    <property type="component" value="Unassembled WGS sequence"/>
</dbReference>
<accession>A0ABD2I0Q7</accession>
<gene>
    <name evidence="2" type="ORF">niasHT_036258</name>
</gene>
<keyword evidence="3" id="KW-1185">Reference proteome</keyword>
<dbReference type="AlphaFoldDB" id="A0ABD2I0Q7"/>
<name>A0ABD2I0Q7_9BILA</name>
<dbReference type="PANTHER" id="PTHR34401:SF6">
    <property type="entry name" value="DUF19 DOMAIN-CONTAINING PROTEIN"/>
    <property type="match status" value="1"/>
</dbReference>
<reference evidence="2 3" key="1">
    <citation type="submission" date="2024-10" db="EMBL/GenBank/DDBJ databases">
        <authorList>
            <person name="Kim D."/>
        </authorList>
    </citation>
    <scope>NUCLEOTIDE SEQUENCE [LARGE SCALE GENOMIC DNA]</scope>
    <source>
        <strain evidence="2">BH-2024</strain>
    </source>
</reference>
<feature type="chain" id="PRO_5044757922" evidence="1">
    <location>
        <begin position="23"/>
        <end position="267"/>
    </location>
</feature>
<comment type="caution">
    <text evidence="2">The sequence shown here is derived from an EMBL/GenBank/DDBJ whole genome shotgun (WGS) entry which is preliminary data.</text>
</comment>
<dbReference type="EMBL" id="JBICBT010001359">
    <property type="protein sequence ID" value="KAL3071375.1"/>
    <property type="molecule type" value="Genomic_DNA"/>
</dbReference>
<protein>
    <submittedName>
        <fullName evidence="2">Uncharacterized protein</fullName>
    </submittedName>
</protein>
<feature type="signal peptide" evidence="1">
    <location>
        <begin position="1"/>
        <end position="22"/>
    </location>
</feature>